<reference evidence="1 2" key="1">
    <citation type="journal article" date="2018" name="Elife">
        <title>Functional genomics of lipid metabolism in the oleaginous yeast Rhodosporidium toruloides.</title>
        <authorList>
            <person name="Coradetti S.T."/>
            <person name="Pinel D."/>
            <person name="Geiselman G."/>
            <person name="Ito M."/>
            <person name="Mondo S."/>
            <person name="Reilly M.C."/>
            <person name="Cheng Y.F."/>
            <person name="Bauer S."/>
            <person name="Grigoriev I."/>
            <person name="Gladden J.M."/>
            <person name="Simmons B.A."/>
            <person name="Brem R."/>
            <person name="Arkin A.P."/>
            <person name="Skerker J.M."/>
        </authorList>
    </citation>
    <scope>NUCLEOTIDE SEQUENCE [LARGE SCALE GENOMIC DNA]</scope>
    <source>
        <strain evidence="1 2">NBRC 0880</strain>
    </source>
</reference>
<evidence type="ECO:0000313" key="2">
    <source>
        <dbReference type="Proteomes" id="UP000239560"/>
    </source>
</evidence>
<dbReference type="Proteomes" id="UP000239560">
    <property type="component" value="Unassembled WGS sequence"/>
</dbReference>
<accession>A0A2T0AAF9</accession>
<dbReference type="PRINTS" id="PR00081">
    <property type="entry name" value="GDHRDH"/>
</dbReference>
<dbReference type="InterPro" id="IPR002347">
    <property type="entry name" value="SDR_fam"/>
</dbReference>
<evidence type="ECO:0008006" key="3">
    <source>
        <dbReference type="Google" id="ProtNLM"/>
    </source>
</evidence>
<dbReference type="Gene3D" id="3.40.50.720">
    <property type="entry name" value="NAD(P)-binding Rossmann-like Domain"/>
    <property type="match status" value="1"/>
</dbReference>
<protein>
    <recommendedName>
        <fullName evidence="3">NAD(P)-binding protein</fullName>
    </recommendedName>
</protein>
<dbReference type="SUPFAM" id="SSF51735">
    <property type="entry name" value="NAD(P)-binding Rossmann-fold domains"/>
    <property type="match status" value="1"/>
</dbReference>
<sequence>MATTSTVYVISGASRGVGFAITSLLAQRKDVLIFAGTRDTAKSVQLNELAQKNDKVIQVKLEKVDFLIANAGIADVNKPVLETPTTSFLNQFTVNALGPLVLFQHFYPLLAKSSAPRFFVTSSRAGSTSDVPQSKFTLSAYGVSKAAANHLVAHIAREHGEKDGLVAAVVHPGFVGTDMAKAAMEAVGLTLDAQIPGIQMLTPDESAAALVKIYDEAKRETHGGRFFSYDGSQIPW</sequence>
<dbReference type="AlphaFoldDB" id="A0A2T0AAF9"/>
<comment type="caution">
    <text evidence="1">The sequence shown here is derived from an EMBL/GenBank/DDBJ whole genome shotgun (WGS) entry which is preliminary data.</text>
</comment>
<dbReference type="OrthoDB" id="9876299at2759"/>
<organism evidence="1 2">
    <name type="scientific">Rhodotorula toruloides</name>
    <name type="common">Yeast</name>
    <name type="synonym">Rhodosporidium toruloides</name>
    <dbReference type="NCBI Taxonomy" id="5286"/>
    <lineage>
        <taxon>Eukaryota</taxon>
        <taxon>Fungi</taxon>
        <taxon>Dikarya</taxon>
        <taxon>Basidiomycota</taxon>
        <taxon>Pucciniomycotina</taxon>
        <taxon>Microbotryomycetes</taxon>
        <taxon>Sporidiobolales</taxon>
        <taxon>Sporidiobolaceae</taxon>
        <taxon>Rhodotorula</taxon>
    </lineage>
</organism>
<dbReference type="PANTHER" id="PTHR45458:SF1">
    <property type="entry name" value="SHORT CHAIN DEHYDROGENASE"/>
    <property type="match status" value="1"/>
</dbReference>
<dbReference type="Pfam" id="PF13561">
    <property type="entry name" value="adh_short_C2"/>
    <property type="match status" value="1"/>
</dbReference>
<dbReference type="InterPro" id="IPR036291">
    <property type="entry name" value="NAD(P)-bd_dom_sf"/>
</dbReference>
<dbReference type="GO" id="GO:0016616">
    <property type="term" value="F:oxidoreductase activity, acting on the CH-OH group of donors, NAD or NADP as acceptor"/>
    <property type="evidence" value="ECO:0007669"/>
    <property type="project" value="TreeGrafter"/>
</dbReference>
<evidence type="ECO:0000313" key="1">
    <source>
        <dbReference type="EMBL" id="PRQ74972.1"/>
    </source>
</evidence>
<dbReference type="PANTHER" id="PTHR45458">
    <property type="entry name" value="SHORT-CHAIN DEHYDROGENASE/REDUCTASE SDR"/>
    <property type="match status" value="1"/>
</dbReference>
<gene>
    <name evidence="1" type="ORF">AAT19DRAFT_13994</name>
</gene>
<dbReference type="EMBL" id="LCTV02000005">
    <property type="protein sequence ID" value="PRQ74972.1"/>
    <property type="molecule type" value="Genomic_DNA"/>
</dbReference>
<proteinExistence type="predicted"/>
<name>A0A2T0AAF9_RHOTO</name>
<dbReference type="InterPro" id="IPR052184">
    <property type="entry name" value="SDR_enzymes"/>
</dbReference>